<feature type="transmembrane region" description="Helical" evidence="1">
    <location>
        <begin position="51"/>
        <end position="67"/>
    </location>
</feature>
<keyword evidence="1" id="KW-0472">Membrane</keyword>
<gene>
    <name evidence="2" type="ORF">HJG63_012460</name>
</gene>
<keyword evidence="3" id="KW-1185">Reference proteome</keyword>
<dbReference type="Proteomes" id="UP000593571">
    <property type="component" value="Unassembled WGS sequence"/>
</dbReference>
<feature type="transmembrane region" description="Helical" evidence="1">
    <location>
        <begin position="94"/>
        <end position="118"/>
    </location>
</feature>
<evidence type="ECO:0000313" key="2">
    <source>
        <dbReference type="EMBL" id="KAF6435702.1"/>
    </source>
</evidence>
<evidence type="ECO:0000256" key="1">
    <source>
        <dbReference type="SAM" id="Phobius"/>
    </source>
</evidence>
<reference evidence="2 3" key="1">
    <citation type="journal article" date="2020" name="Nature">
        <title>Six reference-quality genomes reveal evolution of bat adaptations.</title>
        <authorList>
            <person name="Jebb D."/>
            <person name="Huang Z."/>
            <person name="Pippel M."/>
            <person name="Hughes G.M."/>
            <person name="Lavrichenko K."/>
            <person name="Devanna P."/>
            <person name="Winkler S."/>
            <person name="Jermiin L.S."/>
            <person name="Skirmuntt E.C."/>
            <person name="Katzourakis A."/>
            <person name="Burkitt-Gray L."/>
            <person name="Ray D.A."/>
            <person name="Sullivan K.A.M."/>
            <person name="Roscito J.G."/>
            <person name="Kirilenko B.M."/>
            <person name="Davalos L.M."/>
            <person name="Corthals A.P."/>
            <person name="Power M.L."/>
            <person name="Jones G."/>
            <person name="Ransome R.D."/>
            <person name="Dechmann D.K.N."/>
            <person name="Locatelli A.G."/>
            <person name="Puechmaille S.J."/>
            <person name="Fedrigo O."/>
            <person name="Jarvis E.D."/>
            <person name="Hiller M."/>
            <person name="Vernes S.C."/>
            <person name="Myers E.W."/>
            <person name="Teeling E.C."/>
        </authorList>
    </citation>
    <scope>NUCLEOTIDE SEQUENCE [LARGE SCALE GENOMIC DNA]</scope>
    <source>
        <strain evidence="2">MRouAeg1</strain>
        <tissue evidence="2">Muscle</tissue>
    </source>
</reference>
<sequence length="120" mass="14109">MLFDCPFFKKKAGKDGGERVWEKDLTLPVMSYFLKKKDLKHGWQNNNIHEIWLISMCVCILLCFTFGKKHKFLVKVCEQHVTVNKNMGFGVRHLVLLFTSSTTLAISLNFSFLFYKIWKL</sequence>
<dbReference type="EMBL" id="JACASE010000009">
    <property type="protein sequence ID" value="KAF6435702.1"/>
    <property type="molecule type" value="Genomic_DNA"/>
</dbReference>
<name>A0A7J8EKW1_ROUAE</name>
<accession>A0A7J8EKW1</accession>
<evidence type="ECO:0000313" key="3">
    <source>
        <dbReference type="Proteomes" id="UP000593571"/>
    </source>
</evidence>
<organism evidence="2 3">
    <name type="scientific">Rousettus aegyptiacus</name>
    <name type="common">Egyptian fruit bat</name>
    <name type="synonym">Pteropus aegyptiacus</name>
    <dbReference type="NCBI Taxonomy" id="9407"/>
    <lineage>
        <taxon>Eukaryota</taxon>
        <taxon>Metazoa</taxon>
        <taxon>Chordata</taxon>
        <taxon>Craniata</taxon>
        <taxon>Vertebrata</taxon>
        <taxon>Euteleostomi</taxon>
        <taxon>Mammalia</taxon>
        <taxon>Eutheria</taxon>
        <taxon>Laurasiatheria</taxon>
        <taxon>Chiroptera</taxon>
        <taxon>Yinpterochiroptera</taxon>
        <taxon>Pteropodoidea</taxon>
        <taxon>Pteropodidae</taxon>
        <taxon>Rousettinae</taxon>
        <taxon>Rousettus</taxon>
    </lineage>
</organism>
<proteinExistence type="predicted"/>
<keyword evidence="1" id="KW-1133">Transmembrane helix</keyword>
<comment type="caution">
    <text evidence="2">The sequence shown here is derived from an EMBL/GenBank/DDBJ whole genome shotgun (WGS) entry which is preliminary data.</text>
</comment>
<keyword evidence="1" id="KW-0812">Transmembrane</keyword>
<protein>
    <submittedName>
        <fullName evidence="2">Uncharacterized protein</fullName>
    </submittedName>
</protein>
<dbReference type="AlphaFoldDB" id="A0A7J8EKW1"/>